<dbReference type="eggNOG" id="COG3832">
    <property type="taxonomic scope" value="Bacteria"/>
</dbReference>
<comment type="similarity">
    <text evidence="1">Belongs to the AHA1 family.</text>
</comment>
<dbReference type="Gene3D" id="1.10.10.10">
    <property type="entry name" value="Winged helix-like DNA-binding domain superfamily/Winged helix DNA-binding domain"/>
    <property type="match status" value="1"/>
</dbReference>
<dbReference type="PANTHER" id="PTHR38600:SF2">
    <property type="entry name" value="SLL0088 PROTEIN"/>
    <property type="match status" value="1"/>
</dbReference>
<dbReference type="CDD" id="cd00090">
    <property type="entry name" value="HTH_ARSR"/>
    <property type="match status" value="1"/>
</dbReference>
<dbReference type="CDD" id="cd08896">
    <property type="entry name" value="SRPBCC_CalC_Aha1-like_3"/>
    <property type="match status" value="1"/>
</dbReference>
<organism evidence="3 4">
    <name type="scientific">Chondromyces apiculatus DSM 436</name>
    <dbReference type="NCBI Taxonomy" id="1192034"/>
    <lineage>
        <taxon>Bacteria</taxon>
        <taxon>Pseudomonadati</taxon>
        <taxon>Myxococcota</taxon>
        <taxon>Polyangia</taxon>
        <taxon>Polyangiales</taxon>
        <taxon>Polyangiaceae</taxon>
        <taxon>Chondromyces</taxon>
    </lineage>
</organism>
<dbReference type="GO" id="GO:0016740">
    <property type="term" value="F:transferase activity"/>
    <property type="evidence" value="ECO:0007669"/>
    <property type="project" value="UniProtKB-KW"/>
</dbReference>
<dbReference type="NCBIfam" id="NF033788">
    <property type="entry name" value="HTH_metalloreg"/>
    <property type="match status" value="1"/>
</dbReference>
<dbReference type="Proteomes" id="UP000019678">
    <property type="component" value="Unassembled WGS sequence"/>
</dbReference>
<dbReference type="SUPFAM" id="SSF55961">
    <property type="entry name" value="Bet v1-like"/>
    <property type="match status" value="1"/>
</dbReference>
<dbReference type="InterPro" id="IPR011991">
    <property type="entry name" value="ArsR-like_HTH"/>
</dbReference>
<keyword evidence="3" id="KW-0808">Transferase</keyword>
<dbReference type="AlphaFoldDB" id="A0A017T8Q5"/>
<dbReference type="Gene3D" id="3.30.530.20">
    <property type="match status" value="1"/>
</dbReference>
<dbReference type="GO" id="GO:0003700">
    <property type="term" value="F:DNA-binding transcription factor activity"/>
    <property type="evidence" value="ECO:0007669"/>
    <property type="project" value="InterPro"/>
</dbReference>
<dbReference type="InterPro" id="IPR036390">
    <property type="entry name" value="WH_DNA-bd_sf"/>
</dbReference>
<dbReference type="InterPro" id="IPR036388">
    <property type="entry name" value="WH-like_DNA-bd_sf"/>
</dbReference>
<proteinExistence type="inferred from homology"/>
<comment type="caution">
    <text evidence="3">The sequence shown here is derived from an EMBL/GenBank/DDBJ whole genome shotgun (WGS) entry which is preliminary data.</text>
</comment>
<dbReference type="InterPro" id="IPR013538">
    <property type="entry name" value="ASHA1/2-like_C"/>
</dbReference>
<feature type="domain" description="HTH arsR-type" evidence="2">
    <location>
        <begin position="1"/>
        <end position="94"/>
    </location>
</feature>
<dbReference type="PANTHER" id="PTHR38600">
    <property type="entry name" value="TRANSCRIPTIONAL REGULATORY PROTEIN"/>
    <property type="match status" value="1"/>
</dbReference>
<dbReference type="Pfam" id="PF08327">
    <property type="entry name" value="AHSA1"/>
    <property type="match status" value="1"/>
</dbReference>
<keyword evidence="3" id="KW-0812">Transmembrane</keyword>
<dbReference type="SUPFAM" id="SSF46785">
    <property type="entry name" value="Winged helix' DNA-binding domain"/>
    <property type="match status" value="1"/>
</dbReference>
<dbReference type="STRING" id="1192034.CAP_2923"/>
<dbReference type="PRINTS" id="PR00778">
    <property type="entry name" value="HTHARSR"/>
</dbReference>
<keyword evidence="4" id="KW-1185">Reference proteome</keyword>
<dbReference type="InterPro" id="IPR023393">
    <property type="entry name" value="START-like_dom_sf"/>
</dbReference>
<accession>A0A017T8Q5</accession>
<evidence type="ECO:0000313" key="3">
    <source>
        <dbReference type="EMBL" id="EYF05633.1"/>
    </source>
</evidence>
<evidence type="ECO:0000313" key="4">
    <source>
        <dbReference type="Proteomes" id="UP000019678"/>
    </source>
</evidence>
<reference evidence="3 4" key="1">
    <citation type="submission" date="2013-05" db="EMBL/GenBank/DDBJ databases">
        <title>Genome assembly of Chondromyces apiculatus DSM 436.</title>
        <authorList>
            <person name="Sharma G."/>
            <person name="Khatri I."/>
            <person name="Kaur C."/>
            <person name="Mayilraj S."/>
            <person name="Subramanian S."/>
        </authorList>
    </citation>
    <scope>NUCLEOTIDE SEQUENCE [LARGE SCALE GENOMIC DNA]</scope>
    <source>
        <strain evidence="3 4">DSM 436</strain>
    </source>
</reference>
<evidence type="ECO:0000259" key="2">
    <source>
        <dbReference type="PROSITE" id="PS50987"/>
    </source>
</evidence>
<evidence type="ECO:0000256" key="1">
    <source>
        <dbReference type="ARBA" id="ARBA00006817"/>
    </source>
</evidence>
<dbReference type="eggNOG" id="COG0640">
    <property type="taxonomic scope" value="Bacteria"/>
</dbReference>
<sequence>MEQHPEQLSGIFQALADPTRRAVLGRLGKGPASISDLAKPFDMALPSFMKHIQFLEGSGLIQTHKEGRVRTCSIEKKPFATIESWLSAQRALWESRTDRLEQFVINALKKGKTTMSLTKNPDLDLTISRIIKAPRSLVWSAWTDRESFEQWWMPAPAKCKVVEMDLRPGGAFTTQMSEKGGDFVPHLSGCFLDIVDGERLVFTNALLGGWRPAEQPFMTAIITLKDHPTGTEYAAHVMHKSNADRKMHEEMGFFDGWGTCIEQLARLAEKRAR</sequence>
<dbReference type="InterPro" id="IPR001845">
    <property type="entry name" value="HTH_ArsR_DNA-bd_dom"/>
</dbReference>
<dbReference type="SMART" id="SM00418">
    <property type="entry name" value="HTH_ARSR"/>
    <property type="match status" value="1"/>
</dbReference>
<keyword evidence="3" id="KW-0472">Membrane</keyword>
<name>A0A017T8Q5_9BACT</name>
<dbReference type="Pfam" id="PF12840">
    <property type="entry name" value="HTH_20"/>
    <property type="match status" value="1"/>
</dbReference>
<protein>
    <submittedName>
        <fullName evidence="3">Putative glutathione S-transferase-related transmembrane protein</fullName>
    </submittedName>
</protein>
<gene>
    <name evidence="3" type="ORF">CAP_2923</name>
</gene>
<dbReference type="PROSITE" id="PS50987">
    <property type="entry name" value="HTH_ARSR_2"/>
    <property type="match status" value="1"/>
</dbReference>
<dbReference type="EMBL" id="ASRX01000021">
    <property type="protein sequence ID" value="EYF05633.1"/>
    <property type="molecule type" value="Genomic_DNA"/>
</dbReference>